<proteinExistence type="predicted"/>
<name>A0A916T100_9MICO</name>
<dbReference type="Proteomes" id="UP000636793">
    <property type="component" value="Unassembled WGS sequence"/>
</dbReference>
<accession>A0A916T100</accession>
<protein>
    <recommendedName>
        <fullName evidence="3">2'-5' RNA ligase family protein</fullName>
    </recommendedName>
</protein>
<evidence type="ECO:0000313" key="2">
    <source>
        <dbReference type="Proteomes" id="UP000636793"/>
    </source>
</evidence>
<gene>
    <name evidence="1" type="ORF">GCM10011492_11780</name>
</gene>
<evidence type="ECO:0008006" key="3">
    <source>
        <dbReference type="Google" id="ProtNLM"/>
    </source>
</evidence>
<dbReference type="Pfam" id="PF13563">
    <property type="entry name" value="2_5_RNA_ligase2"/>
    <property type="match status" value="1"/>
</dbReference>
<sequence length="183" mass="20219">MPSAADDPLMGHTVLAVPVPALEEVVRERTAFYDRSFVSADTGFAHAHITVLGPWVPAPTADDRTAVAEIAATTTCFEVKLAQLHEFPDGLLHLRPEPDDELRLLTRRLAAAFPAHPPYGGEFSDVVPHLTLDQRSSTVTPEAVHARVAHLLPATVPVDRIDLQWWANHDCRLLQTFPLQRDM</sequence>
<comment type="caution">
    <text evidence="1">The sequence shown here is derived from an EMBL/GenBank/DDBJ whole genome shotgun (WGS) entry which is preliminary data.</text>
</comment>
<reference evidence="1" key="1">
    <citation type="journal article" date="2014" name="Int. J. Syst. Evol. Microbiol.">
        <title>Complete genome sequence of Corynebacterium casei LMG S-19264T (=DSM 44701T), isolated from a smear-ripened cheese.</title>
        <authorList>
            <consortium name="US DOE Joint Genome Institute (JGI-PGF)"/>
            <person name="Walter F."/>
            <person name="Albersmeier A."/>
            <person name="Kalinowski J."/>
            <person name="Ruckert C."/>
        </authorList>
    </citation>
    <scope>NUCLEOTIDE SEQUENCE</scope>
    <source>
        <strain evidence="1">CGMCC 1.15085</strain>
    </source>
</reference>
<dbReference type="EMBL" id="BMHI01000002">
    <property type="protein sequence ID" value="GGB23563.1"/>
    <property type="molecule type" value="Genomic_DNA"/>
</dbReference>
<reference evidence="1" key="2">
    <citation type="submission" date="2020-09" db="EMBL/GenBank/DDBJ databases">
        <authorList>
            <person name="Sun Q."/>
            <person name="Zhou Y."/>
        </authorList>
    </citation>
    <scope>NUCLEOTIDE SEQUENCE</scope>
    <source>
        <strain evidence="1">CGMCC 1.15085</strain>
    </source>
</reference>
<dbReference type="InterPro" id="IPR009097">
    <property type="entry name" value="Cyclic_Pdiesterase"/>
</dbReference>
<dbReference type="RefSeq" id="WP_229749507.1">
    <property type="nucleotide sequence ID" value="NZ_BMHI01000002.1"/>
</dbReference>
<evidence type="ECO:0000313" key="1">
    <source>
        <dbReference type="EMBL" id="GGB23563.1"/>
    </source>
</evidence>
<dbReference type="Gene3D" id="3.90.1140.10">
    <property type="entry name" value="Cyclic phosphodiesterase"/>
    <property type="match status" value="1"/>
</dbReference>
<keyword evidence="2" id="KW-1185">Reference proteome</keyword>
<dbReference type="SUPFAM" id="SSF55144">
    <property type="entry name" value="LigT-like"/>
    <property type="match status" value="1"/>
</dbReference>
<dbReference type="AlphaFoldDB" id="A0A916T100"/>
<organism evidence="1 2">
    <name type="scientific">Flexivirga endophytica</name>
    <dbReference type="NCBI Taxonomy" id="1849103"/>
    <lineage>
        <taxon>Bacteria</taxon>
        <taxon>Bacillati</taxon>
        <taxon>Actinomycetota</taxon>
        <taxon>Actinomycetes</taxon>
        <taxon>Micrococcales</taxon>
        <taxon>Dermacoccaceae</taxon>
        <taxon>Flexivirga</taxon>
    </lineage>
</organism>